<dbReference type="Gene3D" id="3.90.550.10">
    <property type="entry name" value="Spore Coat Polysaccharide Biosynthesis Protein SpsA, Chain A"/>
    <property type="match status" value="1"/>
</dbReference>
<dbReference type="InterPro" id="IPR029044">
    <property type="entry name" value="Nucleotide-diphossugar_trans"/>
</dbReference>
<keyword evidence="5" id="KW-0472">Membrane</keyword>
<gene>
    <name evidence="7" type="ORF">PFY00_02020</name>
</gene>
<keyword evidence="2" id="KW-1003">Cell membrane</keyword>
<comment type="caution">
    <text evidence="7">The sequence shown here is derived from an EMBL/GenBank/DDBJ whole genome shotgun (WGS) entry which is preliminary data.</text>
</comment>
<evidence type="ECO:0000256" key="3">
    <source>
        <dbReference type="ARBA" id="ARBA00022676"/>
    </source>
</evidence>
<evidence type="ECO:0000256" key="2">
    <source>
        <dbReference type="ARBA" id="ARBA00022475"/>
    </source>
</evidence>
<feature type="domain" description="Glycosyltransferase 2-like" evidence="6">
    <location>
        <begin position="5"/>
        <end position="121"/>
    </location>
</feature>
<evidence type="ECO:0000313" key="8">
    <source>
        <dbReference type="Proteomes" id="UP001210720"/>
    </source>
</evidence>
<accession>A0ABT4XNQ6</accession>
<evidence type="ECO:0000256" key="5">
    <source>
        <dbReference type="ARBA" id="ARBA00023136"/>
    </source>
</evidence>
<dbReference type="InterPro" id="IPR001173">
    <property type="entry name" value="Glyco_trans_2-like"/>
</dbReference>
<reference evidence="7 8" key="1">
    <citation type="submission" date="2023-01" db="EMBL/GenBank/DDBJ databases">
        <title>Thalassococcus onchidii sp. nov., isolated from a marine invertebrate from the South China Sea.</title>
        <authorList>
            <person name="Xu S."/>
            <person name="Liu Z."/>
            <person name="Xu Y."/>
        </authorList>
    </citation>
    <scope>NUCLEOTIDE SEQUENCE [LARGE SCALE GENOMIC DNA]</scope>
    <source>
        <strain evidence="7 8">KCTC 32084</strain>
    </source>
</reference>
<dbReference type="CDD" id="cd00761">
    <property type="entry name" value="Glyco_tranf_GTA_type"/>
    <property type="match status" value="1"/>
</dbReference>
<dbReference type="Pfam" id="PF00535">
    <property type="entry name" value="Glycos_transf_2"/>
    <property type="match status" value="1"/>
</dbReference>
<evidence type="ECO:0000313" key="7">
    <source>
        <dbReference type="EMBL" id="MDA7423493.1"/>
    </source>
</evidence>
<keyword evidence="3" id="KW-0328">Glycosyltransferase</keyword>
<dbReference type="PANTHER" id="PTHR43646">
    <property type="entry name" value="GLYCOSYLTRANSFERASE"/>
    <property type="match status" value="1"/>
</dbReference>
<sequence>MEPVTVILPASNEESLIGDCLDAVLASSWSRIDSLQVVVVANGCTDRTAEVARTRTSDFGGRGWSLEVIELAQGSKIAALNAGDAAARGATRIYLDADVVVSAPLLEQIAGVLDVSKPRYASGLVEMTAQGWISRAYAGIWRQVPFMAECVPGCGVFAVNAPGRKRWDEFPKIISDDTFVRLNFTPVERIGVAAGYTWPIAEGFRNLVKVRRRQDVGVDEIGRAFPDLLKNDDKVPMSKRKTLGMALRNPVGFAVYTGVALISKLTRHRAKGWSRGR</sequence>
<keyword evidence="4" id="KW-0808">Transferase</keyword>
<evidence type="ECO:0000256" key="4">
    <source>
        <dbReference type="ARBA" id="ARBA00022679"/>
    </source>
</evidence>
<keyword evidence="8" id="KW-1185">Reference proteome</keyword>
<evidence type="ECO:0000256" key="1">
    <source>
        <dbReference type="ARBA" id="ARBA00004236"/>
    </source>
</evidence>
<dbReference type="EMBL" id="JAQIOY010000001">
    <property type="protein sequence ID" value="MDA7423493.1"/>
    <property type="molecule type" value="Genomic_DNA"/>
</dbReference>
<dbReference type="RefSeq" id="WP_271430841.1">
    <property type="nucleotide sequence ID" value="NZ_JAQIOY010000001.1"/>
</dbReference>
<dbReference type="SUPFAM" id="SSF53448">
    <property type="entry name" value="Nucleotide-diphospho-sugar transferases"/>
    <property type="match status" value="1"/>
</dbReference>
<comment type="subcellular location">
    <subcellularLocation>
        <location evidence="1">Cell membrane</location>
    </subcellularLocation>
</comment>
<dbReference type="Proteomes" id="UP001210720">
    <property type="component" value="Unassembled WGS sequence"/>
</dbReference>
<proteinExistence type="predicted"/>
<evidence type="ECO:0000259" key="6">
    <source>
        <dbReference type="Pfam" id="PF00535"/>
    </source>
</evidence>
<organism evidence="7 8">
    <name type="scientific">Thalassococcus lentus</name>
    <dbReference type="NCBI Taxonomy" id="1210524"/>
    <lineage>
        <taxon>Bacteria</taxon>
        <taxon>Pseudomonadati</taxon>
        <taxon>Pseudomonadota</taxon>
        <taxon>Alphaproteobacteria</taxon>
        <taxon>Rhodobacterales</taxon>
        <taxon>Roseobacteraceae</taxon>
        <taxon>Thalassococcus</taxon>
    </lineage>
</organism>
<dbReference type="PANTHER" id="PTHR43646:SF2">
    <property type="entry name" value="GLYCOSYLTRANSFERASE 2-LIKE DOMAIN-CONTAINING PROTEIN"/>
    <property type="match status" value="1"/>
</dbReference>
<name>A0ABT4XNQ6_9RHOB</name>
<protein>
    <submittedName>
        <fullName evidence="7">Glycosyltransferase family A protein</fullName>
    </submittedName>
</protein>